<accession>A0ABY6Z657</accession>
<keyword evidence="3" id="KW-0560">Oxidoreductase</keyword>
<evidence type="ECO:0000256" key="1">
    <source>
        <dbReference type="ARBA" id="ARBA00022714"/>
    </source>
</evidence>
<dbReference type="CDD" id="cd00207">
    <property type="entry name" value="fer2"/>
    <property type="match status" value="1"/>
</dbReference>
<dbReference type="PROSITE" id="PS00197">
    <property type="entry name" value="2FE2S_FER_1"/>
    <property type="match status" value="1"/>
</dbReference>
<keyword evidence="8" id="KW-1185">Reference proteome</keyword>
<dbReference type="SUPFAM" id="SSF47741">
    <property type="entry name" value="CO dehydrogenase ISP C-domain like"/>
    <property type="match status" value="1"/>
</dbReference>
<name>A0ABY6Z657_9BACL</name>
<dbReference type="PANTHER" id="PTHR44379">
    <property type="entry name" value="OXIDOREDUCTASE WITH IRON-SULFUR SUBUNIT"/>
    <property type="match status" value="1"/>
</dbReference>
<dbReference type="PROSITE" id="PS51085">
    <property type="entry name" value="2FE2S_FER_2"/>
    <property type="match status" value="1"/>
</dbReference>
<dbReference type="InterPro" id="IPR036884">
    <property type="entry name" value="2Fe-2S-bd_dom_sf"/>
</dbReference>
<dbReference type="Proteomes" id="UP001164803">
    <property type="component" value="Chromosome"/>
</dbReference>
<dbReference type="EMBL" id="CP104064">
    <property type="protein sequence ID" value="WAH37754.1"/>
    <property type="molecule type" value="Genomic_DNA"/>
</dbReference>
<dbReference type="Pfam" id="PF01799">
    <property type="entry name" value="Fer2_2"/>
    <property type="match status" value="1"/>
</dbReference>
<dbReference type="SUPFAM" id="SSF54292">
    <property type="entry name" value="2Fe-2S ferredoxin-like"/>
    <property type="match status" value="1"/>
</dbReference>
<keyword evidence="2" id="KW-0479">Metal-binding</keyword>
<evidence type="ECO:0000313" key="7">
    <source>
        <dbReference type="EMBL" id="WAH37754.1"/>
    </source>
</evidence>
<feature type="domain" description="2Fe-2S ferredoxin-type" evidence="6">
    <location>
        <begin position="10"/>
        <end position="86"/>
    </location>
</feature>
<evidence type="ECO:0000256" key="5">
    <source>
        <dbReference type="ARBA" id="ARBA00023014"/>
    </source>
</evidence>
<dbReference type="Gene3D" id="3.10.20.30">
    <property type="match status" value="1"/>
</dbReference>
<evidence type="ECO:0000256" key="3">
    <source>
        <dbReference type="ARBA" id="ARBA00023002"/>
    </source>
</evidence>
<evidence type="ECO:0000313" key="8">
    <source>
        <dbReference type="Proteomes" id="UP001164803"/>
    </source>
</evidence>
<keyword evidence="1" id="KW-0001">2Fe-2S</keyword>
<dbReference type="PANTHER" id="PTHR44379:SF8">
    <property type="entry name" value="XANTHINE DEHYDROGENASE IRON-SULFUR-BINDING SUBUNIT XDHC-RELATED"/>
    <property type="match status" value="1"/>
</dbReference>
<organism evidence="7 8">
    <name type="scientific">Alicyclobacillus dauci</name>
    <dbReference type="NCBI Taxonomy" id="1475485"/>
    <lineage>
        <taxon>Bacteria</taxon>
        <taxon>Bacillati</taxon>
        <taxon>Bacillota</taxon>
        <taxon>Bacilli</taxon>
        <taxon>Bacillales</taxon>
        <taxon>Alicyclobacillaceae</taxon>
        <taxon>Alicyclobacillus</taxon>
    </lineage>
</organism>
<dbReference type="Pfam" id="PF00111">
    <property type="entry name" value="Fer2"/>
    <property type="match status" value="1"/>
</dbReference>
<reference evidence="7" key="1">
    <citation type="submission" date="2022-08" db="EMBL/GenBank/DDBJ databases">
        <title>Alicyclobacillus dauci DSM2870, complete genome.</title>
        <authorList>
            <person name="Wang Q."/>
            <person name="Cai R."/>
            <person name="Wang Z."/>
        </authorList>
    </citation>
    <scope>NUCLEOTIDE SEQUENCE</scope>
    <source>
        <strain evidence="7">DSM 28700</strain>
    </source>
</reference>
<dbReference type="InterPro" id="IPR036010">
    <property type="entry name" value="2Fe-2S_ferredoxin-like_sf"/>
</dbReference>
<keyword evidence="4" id="KW-0408">Iron</keyword>
<dbReference type="InterPro" id="IPR051452">
    <property type="entry name" value="Diverse_Oxidoreductases"/>
</dbReference>
<sequence>MSETVVAQKVNITLKVNGTDRQVSVEPRWLLSDVLRHELGLTGTHVGCEQGVCGSCTVLVDGEPTRSCLQFAVQAEGHDIVTIEGVTPENGLSPLQQAFAKHHALQCGFCTPGMVLTAEALLEKYPNADEETIREAMSGNICRCTGYQSIVQAVLEASHATANGSEEG</sequence>
<evidence type="ECO:0000256" key="2">
    <source>
        <dbReference type="ARBA" id="ARBA00022723"/>
    </source>
</evidence>
<dbReference type="RefSeq" id="WP_268045276.1">
    <property type="nucleotide sequence ID" value="NZ_CP104064.1"/>
</dbReference>
<protein>
    <submittedName>
        <fullName evidence="7">(2Fe-2S)-binding protein</fullName>
    </submittedName>
</protein>
<evidence type="ECO:0000256" key="4">
    <source>
        <dbReference type="ARBA" id="ARBA00023004"/>
    </source>
</evidence>
<dbReference type="InterPro" id="IPR006058">
    <property type="entry name" value="2Fe2S_fd_BS"/>
</dbReference>
<dbReference type="InterPro" id="IPR001041">
    <property type="entry name" value="2Fe-2S_ferredoxin-type"/>
</dbReference>
<gene>
    <name evidence="7" type="ORF">NZD86_04425</name>
</gene>
<keyword evidence="5" id="KW-0411">Iron-sulfur</keyword>
<dbReference type="Gene3D" id="1.10.150.120">
    <property type="entry name" value="[2Fe-2S]-binding domain"/>
    <property type="match status" value="1"/>
</dbReference>
<evidence type="ECO:0000259" key="6">
    <source>
        <dbReference type="PROSITE" id="PS51085"/>
    </source>
</evidence>
<dbReference type="InterPro" id="IPR012675">
    <property type="entry name" value="Beta-grasp_dom_sf"/>
</dbReference>
<proteinExistence type="predicted"/>
<dbReference type="InterPro" id="IPR002888">
    <property type="entry name" value="2Fe-2S-bd"/>
</dbReference>